<evidence type="ECO:0000259" key="2">
    <source>
        <dbReference type="Pfam" id="PF05089"/>
    </source>
</evidence>
<dbReference type="Proteomes" id="UP001500954">
    <property type="component" value="Unassembled WGS sequence"/>
</dbReference>
<keyword evidence="6" id="KW-1185">Reference proteome</keyword>
<dbReference type="InterPro" id="IPR007781">
    <property type="entry name" value="NAGLU"/>
</dbReference>
<accession>A0ABP6YJM0</accession>
<proteinExistence type="predicted"/>
<feature type="domain" description="Alpha-N-acetylglucosaminidase tim-barrel" evidence="2">
    <location>
        <begin position="128"/>
        <end position="476"/>
    </location>
</feature>
<protein>
    <submittedName>
        <fullName evidence="5">Alpha-N-acetylglucosaminidase</fullName>
    </submittedName>
</protein>
<dbReference type="Gene3D" id="3.20.20.80">
    <property type="entry name" value="Glycosidases"/>
    <property type="match status" value="1"/>
</dbReference>
<reference evidence="6" key="1">
    <citation type="journal article" date="2019" name="Int. J. Syst. Evol. Microbiol.">
        <title>The Global Catalogue of Microorganisms (GCM) 10K type strain sequencing project: providing services to taxonomists for standard genome sequencing and annotation.</title>
        <authorList>
            <consortium name="The Broad Institute Genomics Platform"/>
            <consortium name="The Broad Institute Genome Sequencing Center for Infectious Disease"/>
            <person name="Wu L."/>
            <person name="Ma J."/>
        </authorList>
    </citation>
    <scope>NUCLEOTIDE SEQUENCE [LARGE SCALE GENOMIC DNA]</scope>
    <source>
        <strain evidence="6">JCM 17111</strain>
    </source>
</reference>
<dbReference type="Pfam" id="PF12972">
    <property type="entry name" value="NAGLU_C"/>
    <property type="match status" value="1"/>
</dbReference>
<dbReference type="InterPro" id="IPR029018">
    <property type="entry name" value="Hex-like_dom2"/>
</dbReference>
<dbReference type="InterPro" id="IPR024732">
    <property type="entry name" value="NAGLU_C"/>
</dbReference>
<dbReference type="InterPro" id="IPR024733">
    <property type="entry name" value="NAGLU_tim-barrel"/>
</dbReference>
<organism evidence="5 6">
    <name type="scientific">Snuella lapsa</name>
    <dbReference type="NCBI Taxonomy" id="870481"/>
    <lineage>
        <taxon>Bacteria</taxon>
        <taxon>Pseudomonadati</taxon>
        <taxon>Bacteroidota</taxon>
        <taxon>Flavobacteriia</taxon>
        <taxon>Flavobacteriales</taxon>
        <taxon>Flavobacteriaceae</taxon>
        <taxon>Snuella</taxon>
    </lineage>
</organism>
<evidence type="ECO:0000313" key="6">
    <source>
        <dbReference type="Proteomes" id="UP001500954"/>
    </source>
</evidence>
<keyword evidence="1" id="KW-0378">Hydrolase</keyword>
<dbReference type="EMBL" id="BAABCY010000092">
    <property type="protein sequence ID" value="GAA3582378.1"/>
    <property type="molecule type" value="Genomic_DNA"/>
</dbReference>
<dbReference type="InterPro" id="IPR024240">
    <property type="entry name" value="NAGLU_N"/>
</dbReference>
<dbReference type="Pfam" id="PF05089">
    <property type="entry name" value="NAGLU"/>
    <property type="match status" value="1"/>
</dbReference>
<name>A0ABP6YJM0_9FLAO</name>
<dbReference type="Pfam" id="PF12971">
    <property type="entry name" value="NAGLU_N"/>
    <property type="match status" value="1"/>
</dbReference>
<evidence type="ECO:0000313" key="5">
    <source>
        <dbReference type="EMBL" id="GAA3582378.1"/>
    </source>
</evidence>
<comment type="caution">
    <text evidence="5">The sequence shown here is derived from an EMBL/GenBank/DDBJ whole genome shotgun (WGS) entry which is preliminary data.</text>
</comment>
<dbReference type="RefSeq" id="WP_345007570.1">
    <property type="nucleotide sequence ID" value="NZ_BAABCY010000092.1"/>
</dbReference>
<evidence type="ECO:0000259" key="4">
    <source>
        <dbReference type="Pfam" id="PF12972"/>
    </source>
</evidence>
<evidence type="ECO:0000256" key="1">
    <source>
        <dbReference type="ARBA" id="ARBA00022801"/>
    </source>
</evidence>
<dbReference type="PANTHER" id="PTHR12872">
    <property type="entry name" value="ALPHA-N-ACETYLGLUCOSAMINIDASE"/>
    <property type="match status" value="1"/>
</dbReference>
<gene>
    <name evidence="5" type="ORF">GCM10022395_33450</name>
</gene>
<sequence length="722" mass="83577">MKYINTFNYPIYIKVIVIVFLSSCTPQQRTSYQVESAYDVLQRTLGQEQASKFVLKFEESDALDTYAISVKDNKAIITGNSAIALTRGAYDYLRNATHSIISWSGNRINIPSQLPQYEKRVSTPFKYRYYLNTVTHGYTTPYWDWSRWEKEIDWMAMHGMNMPLIAGAHEAILLRTFKKMGLTDKEALDYFSGPAHFPWNRMGNIGSWDGPPPASFFDKQIELAHKMQNRMKELGMHPIIHAFAGFVPKAIERLYPNEELRELGWGGFNEKVQILSPKSDLFTKIGKLYIEEWEKEFGKGEFYLADSFNEMDVPLSDDPEVAKQELADYGDIVYKPIAEANPDAVWVMQGWTFPYHRDKDGKLFWTPERLQAMMSKIPDDKLLILDMANEYNALFWKIDYSWEMYKGFFGKQWIYSFIPNMGGKVPINGVLDFYATAPKEALAYKDKGNLVGFGFAPEGIENNEIIYELLSDWGWRDTPINLDTWIEDYCLARYGGYPDEIKEAYNLLRKSALGTFTDHPRFKYQFRPGSGYPSVHKSEDFEKAVKLFLSANESIMQSDLYTFDAIELGAQYIGLEIDSLLTKAEKEEDKSIKYKTYQKAIDLMLEVDKLLASHPNHKLENWVALARGFGDTEADKNYYESNAKRLNTTWGGGVNEYAARTWSGLIGTYYAQRWQLWLDAQKENKTFKILEWEENWIKSSYNNLVIPFGNPVNALEEIIEKR</sequence>
<feature type="domain" description="Alpha-N-acetylglucosaminidase N-terminal" evidence="3">
    <location>
        <begin position="36"/>
        <end position="115"/>
    </location>
</feature>
<feature type="domain" description="Alpha-N-acetylglucosaminidase C-terminal" evidence="4">
    <location>
        <begin position="485"/>
        <end position="721"/>
    </location>
</feature>
<dbReference type="Gene3D" id="3.30.379.10">
    <property type="entry name" value="Chitobiase/beta-hexosaminidase domain 2-like"/>
    <property type="match status" value="1"/>
</dbReference>
<evidence type="ECO:0000259" key="3">
    <source>
        <dbReference type="Pfam" id="PF12971"/>
    </source>
</evidence>
<dbReference type="PANTHER" id="PTHR12872:SF1">
    <property type="entry name" value="ALPHA-N-ACETYLGLUCOSAMINIDASE"/>
    <property type="match status" value="1"/>
</dbReference>
<dbReference type="Gene3D" id="1.20.120.670">
    <property type="entry name" value="N-acetyl-b-d-glucoasminidase"/>
    <property type="match status" value="1"/>
</dbReference>